<evidence type="ECO:0000259" key="3">
    <source>
        <dbReference type="Pfam" id="PF18705"/>
    </source>
</evidence>
<dbReference type="Proteomes" id="UP001057868">
    <property type="component" value="Unassembled WGS sequence"/>
</dbReference>
<dbReference type="InterPro" id="IPR040680">
    <property type="entry name" value="DUF5643"/>
</dbReference>
<keyword evidence="1" id="KW-0812">Transmembrane</keyword>
<feature type="domain" description="DUF5643" evidence="3">
    <location>
        <begin position="240"/>
        <end position="328"/>
    </location>
</feature>
<dbReference type="EMBL" id="BQXY01000016">
    <property type="protein sequence ID" value="GKU27746.1"/>
    <property type="molecule type" value="Genomic_DNA"/>
</dbReference>
<evidence type="ECO:0000259" key="2">
    <source>
        <dbReference type="Pfam" id="PF13786"/>
    </source>
</evidence>
<gene>
    <name evidence="4" type="ORF">CFOLD11_45730</name>
</gene>
<keyword evidence="1" id="KW-0472">Membrane</keyword>
<dbReference type="AlphaFoldDB" id="A0A9W5Y6V6"/>
<feature type="transmembrane region" description="Helical" evidence="1">
    <location>
        <begin position="50"/>
        <end position="68"/>
    </location>
</feature>
<dbReference type="Gene3D" id="2.60.40.1630">
    <property type="entry name" value="bacillus anthracis domain"/>
    <property type="match status" value="1"/>
</dbReference>
<proteinExistence type="predicted"/>
<evidence type="ECO:0000256" key="1">
    <source>
        <dbReference type="SAM" id="Phobius"/>
    </source>
</evidence>
<feature type="domain" description="DUF4179" evidence="2">
    <location>
        <begin position="46"/>
        <end position="132"/>
    </location>
</feature>
<keyword evidence="1" id="KW-1133">Transmembrane helix</keyword>
<name>A0A9W5Y6V6_9CLOT</name>
<comment type="caution">
    <text evidence="4">The sequence shown here is derived from an EMBL/GenBank/DDBJ whole genome shotgun (WGS) entry which is preliminary data.</text>
</comment>
<accession>A0A9W5Y6V6</accession>
<organism evidence="4 5">
    <name type="scientific">Clostridium folliculivorans</name>
    <dbReference type="NCBI Taxonomy" id="2886038"/>
    <lineage>
        <taxon>Bacteria</taxon>
        <taxon>Bacillati</taxon>
        <taxon>Bacillota</taxon>
        <taxon>Clostridia</taxon>
        <taxon>Eubacteriales</taxon>
        <taxon>Clostridiaceae</taxon>
        <taxon>Clostridium</taxon>
    </lineage>
</organism>
<dbReference type="InterPro" id="IPR025436">
    <property type="entry name" value="DUF4179"/>
</dbReference>
<evidence type="ECO:0000313" key="4">
    <source>
        <dbReference type="EMBL" id="GKU27746.1"/>
    </source>
</evidence>
<sequence length="455" mass="53110">MKDNIYELLNSSSFSEEEFDNIETDLTDLEVKQLKNNFRKNIKIFNKKKFMYIVASLAIFITVGTFTVKPAFAQSFIESIPVIDSLYEKLGYYKEFKDFSSYVGLSQEKDGYKFTIDKLMADDENVMVAMRIYKSGLNTKIDEDGKLGENFMIVPYLPSSFDLFMSSDNNSKIIDDNTRLVVTTFKTVPSKRPPKRFDLSLEIHSMQDTNMNLKFTLPVSREKIIDETISKNNLGFISLNDSCKIHIDRFKMSPLGTSIKFTLPSNVNDHQNFSFYLYDDKGRIYETKSCRSQDEKNFICDFTNVEKDAKKVYIIAYKTNLLDTLNNQEKAVKYPEEMLKTYDLKTLKNFNFDGIGNINVKNIKKESSNIKFYLEINDPKNLLKHQFPIWLQNKDLYSTFTLDNFSFYKDLDSSNKNDYIAEFKNMDSNKEYRYSVNTFPYKIIAQGEPLEINLK</sequence>
<reference evidence="4" key="1">
    <citation type="journal article" date="2023" name="Int. J. Syst. Evol. Microbiol.">
        <title>&lt;i&gt;Clostridium folliculivorans&lt;/i&gt; sp. nov., isolated from soil samples of an organic paddy in Japan.</title>
        <authorList>
            <person name="Tazawa J."/>
            <person name="Kobayashi H."/>
            <person name="Tanizawa Y."/>
            <person name="Uchino A."/>
            <person name="Tanaka F."/>
            <person name="Urashima Y."/>
            <person name="Miura S."/>
            <person name="Sakamoto M."/>
            <person name="Ohkuma M."/>
            <person name="Tohno M."/>
        </authorList>
    </citation>
    <scope>NUCLEOTIDE SEQUENCE</scope>
    <source>
        <strain evidence="4">D1-1</strain>
    </source>
</reference>
<evidence type="ECO:0008006" key="6">
    <source>
        <dbReference type="Google" id="ProtNLM"/>
    </source>
</evidence>
<dbReference type="Pfam" id="PF18705">
    <property type="entry name" value="DUF5643"/>
    <property type="match status" value="1"/>
</dbReference>
<evidence type="ECO:0000313" key="5">
    <source>
        <dbReference type="Proteomes" id="UP001057868"/>
    </source>
</evidence>
<protein>
    <recommendedName>
        <fullName evidence="6">DUF4179 domain-containing protein</fullName>
    </recommendedName>
</protein>
<dbReference type="RefSeq" id="WP_261854593.1">
    <property type="nucleotide sequence ID" value="NZ_BQXY01000016.1"/>
</dbReference>
<dbReference type="Pfam" id="PF13786">
    <property type="entry name" value="DUF4179"/>
    <property type="match status" value="1"/>
</dbReference>
<keyword evidence="5" id="KW-1185">Reference proteome</keyword>